<dbReference type="EMBL" id="CAAJGR010000034">
    <property type="protein sequence ID" value="VHO06474.1"/>
    <property type="molecule type" value="Genomic_DNA"/>
</dbReference>
<proteinExistence type="predicted"/>
<evidence type="ECO:0000313" key="1">
    <source>
        <dbReference type="EMBL" id="VHO06474.1"/>
    </source>
</evidence>
<name>A0A486XWW6_9GAMM</name>
<sequence length="43" mass="4906">MVLPGWRNCHFKRLCKAKMPVCTGQTVHFAEPKRRHTTIVLGG</sequence>
<dbReference type="AlphaFoldDB" id="A0A486XWW6"/>
<reference evidence="1" key="1">
    <citation type="submission" date="2019-04" db="EMBL/GenBank/DDBJ databases">
        <authorList>
            <person name="Brambilla D."/>
        </authorList>
    </citation>
    <scope>NUCLEOTIDE SEQUENCE</scope>
    <source>
        <strain evidence="1">BAL1</strain>
    </source>
</reference>
<gene>
    <name evidence="1" type="ORF">BAL341_3489</name>
</gene>
<organism evidence="1">
    <name type="scientific">Rheinheimera sp. BAL341</name>
    <dbReference type="NCBI Taxonomy" id="1708203"/>
    <lineage>
        <taxon>Bacteria</taxon>
        <taxon>Pseudomonadati</taxon>
        <taxon>Pseudomonadota</taxon>
        <taxon>Gammaproteobacteria</taxon>
        <taxon>Chromatiales</taxon>
        <taxon>Chromatiaceae</taxon>
        <taxon>Rheinheimera</taxon>
    </lineage>
</organism>
<protein>
    <submittedName>
        <fullName evidence="1">Uncharacterized protein</fullName>
    </submittedName>
</protein>
<accession>A0A486XWW6</accession>